<dbReference type="RefSeq" id="WP_149404115.1">
    <property type="nucleotide sequence ID" value="NZ_BIXY01000102.1"/>
</dbReference>
<feature type="transmembrane region" description="Helical" evidence="1">
    <location>
        <begin position="78"/>
        <end position="96"/>
    </location>
</feature>
<dbReference type="PANTHER" id="PTHR37810">
    <property type="entry name" value="IMMUNITY PROTEIN SDPI"/>
    <property type="match status" value="1"/>
</dbReference>
<sequence length="369" mass="40865">MTTMVILMDILSLAVLLFAWFWPNMMQPTLPFGVRIPPDRIQAPIIAHARREYRLSLLVIALLVVASGWFLYAELLAGPGSLLVTLILLFLAFFSAHTRIAQVKAREDWYAGLRQVVMTDTDLHQVNTKISWLWLLPSLLLLAAMIVIAIVRYPALPAVIPTHFGLNGQPDAWTTKAAGLLTTFIPTILINALILGLAYFPPVLRQQIDPTNPKADIQRQRLMRQDLTKILLGMITFVNVVFLMTMLMVTNVLSGDYSSLLFSAIMGGAILLILGLLAYVGYITARRNHTQADATSQGTPKDTVVTRDDDRFWPGGIFYNNPDDPAIFVSKRFGLGGTINFGHPIGKAITVVFIVFIVGIVILAKFTAH</sequence>
<feature type="domain" description="DUF5808" evidence="3">
    <location>
        <begin position="322"/>
        <end position="347"/>
    </location>
</feature>
<accession>A0A5A5TJ81</accession>
<evidence type="ECO:0000313" key="5">
    <source>
        <dbReference type="Proteomes" id="UP000322530"/>
    </source>
</evidence>
<reference evidence="4 5" key="1">
    <citation type="submission" date="2019-01" db="EMBL/GenBank/DDBJ databases">
        <title>Draft genome sequence of Dictyobacter sp. Uno17.</title>
        <authorList>
            <person name="Wang C.M."/>
            <person name="Zheng Y."/>
            <person name="Sakai Y."/>
            <person name="Abe K."/>
            <person name="Yokota A."/>
            <person name="Yabe S."/>
        </authorList>
    </citation>
    <scope>NUCLEOTIDE SEQUENCE [LARGE SCALE GENOMIC DNA]</scope>
    <source>
        <strain evidence="4 5">Uno17</strain>
    </source>
</reference>
<dbReference type="GO" id="GO:0009636">
    <property type="term" value="P:response to toxic substance"/>
    <property type="evidence" value="ECO:0007669"/>
    <property type="project" value="TreeGrafter"/>
</dbReference>
<feature type="transmembrane region" description="Helical" evidence="1">
    <location>
        <begin position="173"/>
        <end position="200"/>
    </location>
</feature>
<feature type="domain" description="DUF1648" evidence="2">
    <location>
        <begin position="140"/>
        <end position="181"/>
    </location>
</feature>
<dbReference type="OrthoDB" id="157646at2"/>
<evidence type="ECO:0000259" key="2">
    <source>
        <dbReference type="Pfam" id="PF07853"/>
    </source>
</evidence>
<dbReference type="PANTHER" id="PTHR37810:SF5">
    <property type="entry name" value="IMMUNITY PROTEIN SDPI"/>
    <property type="match status" value="1"/>
</dbReference>
<organism evidence="4 5">
    <name type="scientific">Dictyobacter arantiisoli</name>
    <dbReference type="NCBI Taxonomy" id="2014874"/>
    <lineage>
        <taxon>Bacteria</taxon>
        <taxon>Bacillati</taxon>
        <taxon>Chloroflexota</taxon>
        <taxon>Ktedonobacteria</taxon>
        <taxon>Ktedonobacterales</taxon>
        <taxon>Dictyobacteraceae</taxon>
        <taxon>Dictyobacter</taxon>
    </lineage>
</organism>
<gene>
    <name evidence="4" type="ORF">KDI_48420</name>
</gene>
<dbReference type="InterPro" id="IPR012867">
    <property type="entry name" value="DUF1648"/>
</dbReference>
<dbReference type="Pfam" id="PF07853">
    <property type="entry name" value="DUF1648"/>
    <property type="match status" value="1"/>
</dbReference>
<protein>
    <recommendedName>
        <fullName evidence="6">DUF1648 domain-containing protein</fullName>
    </recommendedName>
</protein>
<evidence type="ECO:0000259" key="3">
    <source>
        <dbReference type="Pfam" id="PF19124"/>
    </source>
</evidence>
<feature type="transmembrane region" description="Helical" evidence="1">
    <location>
        <begin position="230"/>
        <end position="254"/>
    </location>
</feature>
<feature type="transmembrane region" description="Helical" evidence="1">
    <location>
        <begin position="132"/>
        <end position="153"/>
    </location>
</feature>
<comment type="caution">
    <text evidence="4">The sequence shown here is derived from an EMBL/GenBank/DDBJ whole genome shotgun (WGS) entry which is preliminary data.</text>
</comment>
<name>A0A5A5TJ81_9CHLR</name>
<proteinExistence type="predicted"/>
<keyword evidence="5" id="KW-1185">Reference proteome</keyword>
<evidence type="ECO:0008006" key="6">
    <source>
        <dbReference type="Google" id="ProtNLM"/>
    </source>
</evidence>
<evidence type="ECO:0000256" key="1">
    <source>
        <dbReference type="SAM" id="Phobius"/>
    </source>
</evidence>
<keyword evidence="1" id="KW-0472">Membrane</keyword>
<feature type="transmembrane region" description="Helical" evidence="1">
    <location>
        <begin position="348"/>
        <end position="368"/>
    </location>
</feature>
<feature type="transmembrane region" description="Helical" evidence="1">
    <location>
        <begin position="260"/>
        <end position="282"/>
    </location>
</feature>
<dbReference type="InterPro" id="IPR043831">
    <property type="entry name" value="DUF5808"/>
</dbReference>
<dbReference type="Proteomes" id="UP000322530">
    <property type="component" value="Unassembled WGS sequence"/>
</dbReference>
<dbReference type="AlphaFoldDB" id="A0A5A5TJ81"/>
<feature type="transmembrane region" description="Helical" evidence="1">
    <location>
        <begin position="55"/>
        <end position="72"/>
    </location>
</feature>
<evidence type="ECO:0000313" key="4">
    <source>
        <dbReference type="EMBL" id="GCF11278.1"/>
    </source>
</evidence>
<keyword evidence="1" id="KW-0812">Transmembrane</keyword>
<dbReference type="EMBL" id="BIXY01000102">
    <property type="protein sequence ID" value="GCF11278.1"/>
    <property type="molecule type" value="Genomic_DNA"/>
</dbReference>
<keyword evidence="1" id="KW-1133">Transmembrane helix</keyword>
<dbReference type="Pfam" id="PF19124">
    <property type="entry name" value="DUF5808"/>
    <property type="match status" value="1"/>
</dbReference>
<feature type="transmembrane region" description="Helical" evidence="1">
    <location>
        <begin position="6"/>
        <end position="22"/>
    </location>
</feature>